<dbReference type="Proteomes" id="UP000030063">
    <property type="component" value="Unassembled WGS sequence"/>
</dbReference>
<evidence type="ECO:0000259" key="2">
    <source>
        <dbReference type="Pfam" id="PF24604"/>
    </source>
</evidence>
<dbReference type="Gene3D" id="1.25.40.10">
    <property type="entry name" value="Tetratricopeptide repeat domain"/>
    <property type="match status" value="2"/>
</dbReference>
<dbReference type="InterPro" id="IPR011990">
    <property type="entry name" value="TPR-like_helical_dom_sf"/>
</dbReference>
<dbReference type="OrthoDB" id="8565469at2"/>
<evidence type="ECO:0000313" key="4">
    <source>
        <dbReference type="Proteomes" id="UP000030063"/>
    </source>
</evidence>
<reference evidence="3 4" key="1">
    <citation type="journal article" date="2014" name="Genome Announc.">
        <title>Draft Genome Sequence of Petroleum Oil-Degrading Marine Bacterium Pseudomonas taeanensis Strain MS-3, Isolated from a Crude Oil-Contaminated Seashore.</title>
        <authorList>
            <person name="Lee S.Y."/>
            <person name="Kim S.H."/>
            <person name="Lee D.G."/>
            <person name="Shin S."/>
            <person name="Yun S.H."/>
            <person name="Choi C.W."/>
            <person name="Chung Y.H."/>
            <person name="Choi J.S."/>
            <person name="Kahng H.Y."/>
            <person name="Kim S.I."/>
        </authorList>
    </citation>
    <scope>NUCLEOTIDE SEQUENCE [LARGE SCALE GENOMIC DNA]</scope>
    <source>
        <strain evidence="3 4">MS-3</strain>
    </source>
</reference>
<comment type="caution">
    <text evidence="3">The sequence shown here is derived from an EMBL/GenBank/DDBJ whole genome shotgun (WGS) entry which is preliminary data.</text>
</comment>
<dbReference type="InterPro" id="IPR057306">
    <property type="entry name" value="B-barrel_PelB_C"/>
</dbReference>
<dbReference type="Pfam" id="PF24604">
    <property type="entry name" value="B-barrel_PelB_C"/>
    <property type="match status" value="1"/>
</dbReference>
<name>A0A0A1YPP6_9PSED</name>
<dbReference type="RefSeq" id="WP_025163477.1">
    <property type="nucleotide sequence ID" value="NZ_AWSQ01000001.1"/>
</dbReference>
<dbReference type="AlphaFoldDB" id="A0A0A1YPP6"/>
<dbReference type="SUPFAM" id="SSF48452">
    <property type="entry name" value="TPR-like"/>
    <property type="match status" value="1"/>
</dbReference>
<accession>A0A0A1YPP6</accession>
<evidence type="ECO:0000256" key="1">
    <source>
        <dbReference type="SAM" id="MobiDB-lite"/>
    </source>
</evidence>
<gene>
    <name evidence="3" type="ORF">TMS3_0101570</name>
</gene>
<organism evidence="3 4">
    <name type="scientific">Pseudomonas taeanensis MS-3</name>
    <dbReference type="NCBI Taxonomy" id="1395571"/>
    <lineage>
        <taxon>Bacteria</taxon>
        <taxon>Pseudomonadati</taxon>
        <taxon>Pseudomonadota</taxon>
        <taxon>Gammaproteobacteria</taxon>
        <taxon>Pseudomonadales</taxon>
        <taxon>Pseudomonadaceae</taxon>
        <taxon>Pseudomonas</taxon>
    </lineage>
</organism>
<keyword evidence="4" id="KW-1185">Reference proteome</keyword>
<feature type="compositionally biased region" description="Gly residues" evidence="1">
    <location>
        <begin position="1190"/>
        <end position="1199"/>
    </location>
</feature>
<dbReference type="Pfam" id="PF13429">
    <property type="entry name" value="TPR_15"/>
    <property type="match status" value="1"/>
</dbReference>
<dbReference type="eggNOG" id="COG0457">
    <property type="taxonomic scope" value="Bacteria"/>
</dbReference>
<sequence>MRNSSAAKPARLLSLWALLLLALVVGGLLYLTHRSEEVFLPAGKQPDAVWVSYAELLLEARPENDELRLTLIEQLIKLGDYPRARRHLRELEVDETDSLRFYRVELDVLEALASRKGIERPKRLALVERLSRLSRGGLATELLLRQARYALSLSAPGLAADVYVDLAGREPEKATEWLGEAARWYLASGQQERAAQLYIDLLEQAETAEQRSQWLDQAFAALRAGDRGEAAVELLARYFAELRDADPQILAEGVETAIGSRRLDLAAQFIRAWRAWRPNDLQAMALDFRVRLAEGDLEQAWAVGQILVESRADDPDLLRQMAQLGEWVGDPHAALGYWVRLLQVREDGETREHAWRLATQLFDFERAIPLLETLSQQRRLSDAELDALVYSQRSRGTPEALERWLRGYLQHHPEHRKAWYGLQLLHEHNQQFAAEAQVWAAMDKRFKLTVAERMAWAEAHWRLFDAAAAWQILDAIDTDAVDDEGYWRMRAALAWDLEQDADARQAYERLLALQVTLSNGDEQQLITLYRESAPDKALALLIRSWQRTRDPATLTEALQLAEQLAAWAQLQALVDEAMTMPGSTRVSALWQARALLAERGGRQVEAERLYRQGLSLFPQQSVFRERLLWLYIDQGRREELPALLQQWRSLARQESVLWLPFASANLLLNRTEQALAWYRLYLRSNPGDWLVQAAYADALDSGGYADAAQRQRRRLLAQVDQQQLAGSIERYRVYLRLVSTSQSGRRALQQAWQWQDGSQTMLQLWFEQFLARLDSTRQEAMKDEWLAWARSQGLEIGRYELFQEAMRGQDRDALVRLLAGGGLDQAQRVEALTRLGRGGEALGVGLASLSDEQPESIRGQLLRQTVELHQRTPQGVQLSWQNRDFGDFDLRGPSARIARHLGNDWYADLRLGQGSYDAPTLDERVLGDERNLQLRLQRELSDGALDLIVDGSWRDDEDRLGFGLARRLQLSSRDELEVSLDWHREADDSGLLRALGMRDGLGVAGRHSLGARDQVSWSLAHQRYSTRQGDALGSGQQFNLEATHALFFEGPTWLLRSGINYQQNSLESALPDSLFASQPLLDAQGDEVLDDQNNAVRVPLGGALILDGATPGDLLQERFGQLYLGSTWRRGFPGTLNRERAQYTWLVDVLAGWQWTEQEFNYAINTGVGLELFGDDELAFTFGFQSAPRSGGGEPGGTMGISYSARFGR</sequence>
<dbReference type="STRING" id="1395571.TMS3_0101570"/>
<dbReference type="EMBL" id="AWSQ01000001">
    <property type="protein sequence ID" value="KFX70659.1"/>
    <property type="molecule type" value="Genomic_DNA"/>
</dbReference>
<feature type="domain" description="PelB C-terminal" evidence="2">
    <location>
        <begin position="870"/>
        <end position="1206"/>
    </location>
</feature>
<evidence type="ECO:0000313" key="3">
    <source>
        <dbReference type="EMBL" id="KFX70659.1"/>
    </source>
</evidence>
<feature type="region of interest" description="Disordered" evidence="1">
    <location>
        <begin position="1189"/>
        <end position="1209"/>
    </location>
</feature>
<proteinExistence type="predicted"/>
<protein>
    <submittedName>
        <fullName evidence="3">Biofilm formation protein PelB</fullName>
    </submittedName>
</protein>